<dbReference type="InterPro" id="IPR012347">
    <property type="entry name" value="Ferritin-like"/>
</dbReference>
<gene>
    <name evidence="4" type="ORF">GWP43_02135</name>
</gene>
<evidence type="ECO:0000256" key="2">
    <source>
        <dbReference type="RuleBase" id="RU003875"/>
    </source>
</evidence>
<protein>
    <submittedName>
        <fullName evidence="4">DNA starvation/stationary phase protection protein</fullName>
    </submittedName>
</protein>
<dbReference type="InterPro" id="IPR009078">
    <property type="entry name" value="Ferritin-like_SF"/>
</dbReference>
<dbReference type="GO" id="GO:0008199">
    <property type="term" value="F:ferric iron binding"/>
    <property type="evidence" value="ECO:0007669"/>
    <property type="project" value="InterPro"/>
</dbReference>
<reference evidence="4 5" key="1">
    <citation type="submission" date="2020-01" db="EMBL/GenBank/DDBJ databases">
        <title>Complete genome sequence of a human oral phylogroup 1 Treponema sp. strain ATCC 700766, originally isolated from periodontitis dental plaque.</title>
        <authorList>
            <person name="Chan Y."/>
            <person name="Huo Y.-B."/>
            <person name="Yu X.-L."/>
            <person name="Zeng H."/>
            <person name="Leung W.-K."/>
            <person name="Watt R.M."/>
        </authorList>
    </citation>
    <scope>NUCLEOTIDE SEQUENCE [LARGE SCALE GENOMIC DNA]</scope>
    <source>
        <strain evidence="4 5">OMZ 804</strain>
    </source>
</reference>
<dbReference type="PIRSF" id="PIRSF005900">
    <property type="entry name" value="Dps"/>
    <property type="match status" value="1"/>
</dbReference>
<accession>A0A6P1Y5D0</accession>
<evidence type="ECO:0000256" key="1">
    <source>
        <dbReference type="ARBA" id="ARBA00009497"/>
    </source>
</evidence>
<dbReference type="CDD" id="cd01043">
    <property type="entry name" value="DPS"/>
    <property type="match status" value="1"/>
</dbReference>
<dbReference type="PANTHER" id="PTHR42932:SF1">
    <property type="entry name" value="GENERAL STRESS PROTEIN 20U"/>
    <property type="match status" value="1"/>
</dbReference>
<dbReference type="SUPFAM" id="SSF47240">
    <property type="entry name" value="Ferritin-like"/>
    <property type="match status" value="1"/>
</dbReference>
<dbReference type="InterPro" id="IPR002177">
    <property type="entry name" value="DPS_DNA-bd"/>
</dbReference>
<comment type="similarity">
    <text evidence="1 2">Belongs to the Dps family.</text>
</comment>
<dbReference type="PRINTS" id="PR01346">
    <property type="entry name" value="HELNAPAPROT"/>
</dbReference>
<dbReference type="KEGG" id="trz:GWP43_02135"/>
<evidence type="ECO:0000313" key="4">
    <source>
        <dbReference type="EMBL" id="QHX44450.1"/>
    </source>
</evidence>
<dbReference type="PROSITE" id="PS00819">
    <property type="entry name" value="DPS_2"/>
    <property type="match status" value="1"/>
</dbReference>
<dbReference type="InterPro" id="IPR023188">
    <property type="entry name" value="DPS_DNA-bd_CS"/>
</dbReference>
<sequence length="145" mass="16163">MMAIVERLAKHVADFGVLYTKIHNYHWHVGGLNFLVIHQMTDGYYEDVADSYDSLAERILQLGGTAPASLKEYLALTSIKEETKKSFTAKEVITGIKTDFEYLVAELHETRKAAADSNDAATDSLLTDIIAGLEKKIWMLNAALK</sequence>
<dbReference type="Gene3D" id="1.20.1260.10">
    <property type="match status" value="1"/>
</dbReference>
<name>A0A6P1Y5D0_9SPIR</name>
<dbReference type="Pfam" id="PF00210">
    <property type="entry name" value="Ferritin"/>
    <property type="match status" value="1"/>
</dbReference>
<dbReference type="InterPro" id="IPR008331">
    <property type="entry name" value="Ferritin_DPS_dom"/>
</dbReference>
<feature type="domain" description="Ferritin/DPS" evidence="3">
    <location>
        <begin position="6"/>
        <end position="144"/>
    </location>
</feature>
<organism evidence="4 5">
    <name type="scientific">Treponema vincentii</name>
    <dbReference type="NCBI Taxonomy" id="69710"/>
    <lineage>
        <taxon>Bacteria</taxon>
        <taxon>Pseudomonadati</taxon>
        <taxon>Spirochaetota</taxon>
        <taxon>Spirochaetia</taxon>
        <taxon>Spirochaetales</taxon>
        <taxon>Treponemataceae</taxon>
        <taxon>Treponema</taxon>
    </lineage>
</organism>
<dbReference type="Proteomes" id="UP000464374">
    <property type="component" value="Chromosome"/>
</dbReference>
<evidence type="ECO:0000313" key="5">
    <source>
        <dbReference type="Proteomes" id="UP000464374"/>
    </source>
</evidence>
<dbReference type="EMBL" id="CP048020">
    <property type="protein sequence ID" value="QHX44450.1"/>
    <property type="molecule type" value="Genomic_DNA"/>
</dbReference>
<dbReference type="AlphaFoldDB" id="A0A6P1Y5D0"/>
<evidence type="ECO:0000259" key="3">
    <source>
        <dbReference type="Pfam" id="PF00210"/>
    </source>
</evidence>
<dbReference type="GO" id="GO:0016722">
    <property type="term" value="F:oxidoreductase activity, acting on metal ions"/>
    <property type="evidence" value="ECO:0007669"/>
    <property type="project" value="InterPro"/>
</dbReference>
<proteinExistence type="inferred from homology"/>
<dbReference type="PANTHER" id="PTHR42932">
    <property type="entry name" value="GENERAL STRESS PROTEIN 20U"/>
    <property type="match status" value="1"/>
</dbReference>